<dbReference type="Proteomes" id="UP000050454">
    <property type="component" value="Unassembled WGS sequence"/>
</dbReference>
<proteinExistence type="predicted"/>
<protein>
    <submittedName>
        <fullName evidence="2">Uncharacterized protein</fullName>
    </submittedName>
</protein>
<gene>
    <name evidence="2" type="ORF">AFM12_07335</name>
</gene>
<sequence length="252" mass="28696">MKLSILKSAVTLSFLLTATFANAQRVLPNTWYNNGSVQTGTIAITDDKTVGSLFSIPEEENLDYYWDQDFHPGKVYYMGRSVDTGELILDSLASKEVRMDIWNNRIEFNTPKEIKIMEMRRVVNLLVEEDKNEIAQFIHPEEFGIKDVKGMVKLLIFKNEKAVLMSKALKVTPPTYVAALDTGTKEATIDKKNQFLFWDGDSIYDINSKKEAREVMAGMGINGKAYFKNSKNKLKTEEDYKKLGFFIASQNS</sequence>
<accession>A0A0P7C7P1</accession>
<evidence type="ECO:0000313" key="2">
    <source>
        <dbReference type="EMBL" id="KPM48440.1"/>
    </source>
</evidence>
<dbReference type="OrthoDB" id="759189at2"/>
<comment type="caution">
    <text evidence="2">The sequence shown here is derived from an EMBL/GenBank/DDBJ whole genome shotgun (WGS) entry which is preliminary data.</text>
</comment>
<reference evidence="2 3" key="1">
    <citation type="submission" date="2015-07" db="EMBL/GenBank/DDBJ databases">
        <title>The draft genome sequence of Leadbetterella sp. JN14-9.</title>
        <authorList>
            <person name="Liu Y."/>
            <person name="Du J."/>
            <person name="Shao Z."/>
        </authorList>
    </citation>
    <scope>NUCLEOTIDE SEQUENCE [LARGE SCALE GENOMIC DNA]</scope>
    <source>
        <strain evidence="2 3">JN14-9</strain>
    </source>
</reference>
<keyword evidence="1" id="KW-0732">Signal</keyword>
<dbReference type="RefSeq" id="WP_055146024.1">
    <property type="nucleotide sequence ID" value="NZ_CAKZPM010000028.1"/>
</dbReference>
<dbReference type="AlphaFoldDB" id="A0A0P7C7P1"/>
<evidence type="ECO:0000313" key="3">
    <source>
        <dbReference type="Proteomes" id="UP000050454"/>
    </source>
</evidence>
<feature type="signal peptide" evidence="1">
    <location>
        <begin position="1"/>
        <end position="23"/>
    </location>
</feature>
<feature type="chain" id="PRO_5006136657" evidence="1">
    <location>
        <begin position="24"/>
        <end position="252"/>
    </location>
</feature>
<evidence type="ECO:0000256" key="1">
    <source>
        <dbReference type="SAM" id="SignalP"/>
    </source>
</evidence>
<organism evidence="2 3">
    <name type="scientific">Jiulongibacter sediminis</name>
    <dbReference type="NCBI Taxonomy" id="1605367"/>
    <lineage>
        <taxon>Bacteria</taxon>
        <taxon>Pseudomonadati</taxon>
        <taxon>Bacteroidota</taxon>
        <taxon>Cytophagia</taxon>
        <taxon>Cytophagales</taxon>
        <taxon>Leadbetterellaceae</taxon>
        <taxon>Jiulongibacter</taxon>
    </lineage>
</organism>
<keyword evidence="3" id="KW-1185">Reference proteome</keyword>
<name>A0A0P7C7P1_9BACT</name>
<dbReference type="EMBL" id="LGTQ01000006">
    <property type="protein sequence ID" value="KPM48440.1"/>
    <property type="molecule type" value="Genomic_DNA"/>
</dbReference>